<gene>
    <name evidence="4" type="ORF">SAMN05216202_3531</name>
</gene>
<accession>A0A1H2NF00</accession>
<reference evidence="5" key="1">
    <citation type="submission" date="2016-10" db="EMBL/GenBank/DDBJ databases">
        <authorList>
            <person name="Varghese N."/>
            <person name="Submissions S."/>
        </authorList>
    </citation>
    <scope>NUCLEOTIDE SEQUENCE [LARGE SCALE GENOMIC DNA]</scope>
    <source>
        <strain evidence="5">LMG 2223</strain>
    </source>
</reference>
<dbReference type="InterPro" id="IPR038488">
    <property type="entry name" value="Integrase_DNA-bd_sf"/>
</dbReference>
<feature type="domain" description="Integrase DNA-binding" evidence="3">
    <location>
        <begin position="1"/>
        <end position="80"/>
    </location>
</feature>
<sequence length="103" mass="11678">MTDTKLRNLKPKEKLYKVNDRDGLYVAVTAAGSISFRYNYSINGRQETITFGRYGVGGITLAEARERLGEAKKMVSAGKSLTVRFWPRVCKNASPKLKWAYLR</sequence>
<name>A0A1H2NF00_9PSED</name>
<comment type="similarity">
    <text evidence="1">Belongs to the 'phage' integrase family.</text>
</comment>
<dbReference type="InterPro" id="IPR050808">
    <property type="entry name" value="Phage_Integrase"/>
</dbReference>
<evidence type="ECO:0000256" key="1">
    <source>
        <dbReference type="ARBA" id="ARBA00008857"/>
    </source>
</evidence>
<dbReference type="Pfam" id="PF13356">
    <property type="entry name" value="Arm-DNA-bind_3"/>
    <property type="match status" value="1"/>
</dbReference>
<protein>
    <recommendedName>
        <fullName evidence="3">Integrase DNA-binding domain-containing protein</fullName>
    </recommendedName>
</protein>
<evidence type="ECO:0000313" key="4">
    <source>
        <dbReference type="EMBL" id="SDV03705.1"/>
    </source>
</evidence>
<dbReference type="InterPro" id="IPR025166">
    <property type="entry name" value="Integrase_DNA_bind_dom"/>
</dbReference>
<dbReference type="EMBL" id="LT629802">
    <property type="protein sequence ID" value="SDV03705.1"/>
    <property type="molecule type" value="Genomic_DNA"/>
</dbReference>
<evidence type="ECO:0000313" key="5">
    <source>
        <dbReference type="Proteomes" id="UP000198600"/>
    </source>
</evidence>
<keyword evidence="5" id="KW-1185">Reference proteome</keyword>
<organism evidence="4 5">
    <name type="scientific">Pseudomonas mucidolens</name>
    <dbReference type="NCBI Taxonomy" id="46679"/>
    <lineage>
        <taxon>Bacteria</taxon>
        <taxon>Pseudomonadati</taxon>
        <taxon>Pseudomonadota</taxon>
        <taxon>Gammaproteobacteria</taxon>
        <taxon>Pseudomonadales</taxon>
        <taxon>Pseudomonadaceae</taxon>
        <taxon>Pseudomonas</taxon>
    </lineage>
</organism>
<dbReference type="PANTHER" id="PTHR30629">
    <property type="entry name" value="PROPHAGE INTEGRASE"/>
    <property type="match status" value="1"/>
</dbReference>
<dbReference type="GO" id="GO:0015074">
    <property type="term" value="P:DNA integration"/>
    <property type="evidence" value="ECO:0007669"/>
    <property type="project" value="UniProtKB-KW"/>
</dbReference>
<evidence type="ECO:0000256" key="2">
    <source>
        <dbReference type="ARBA" id="ARBA00022908"/>
    </source>
</evidence>
<dbReference type="AlphaFoldDB" id="A0A1H2NF00"/>
<dbReference type="Proteomes" id="UP000198600">
    <property type="component" value="Chromosome I"/>
</dbReference>
<keyword evidence="2" id="KW-0229">DNA integration</keyword>
<evidence type="ECO:0000259" key="3">
    <source>
        <dbReference type="Pfam" id="PF13356"/>
    </source>
</evidence>
<dbReference type="STRING" id="46679.SAMN05216202_3531"/>
<proteinExistence type="inferred from homology"/>
<dbReference type="PANTHER" id="PTHR30629:SF2">
    <property type="entry name" value="PROPHAGE INTEGRASE INTS-RELATED"/>
    <property type="match status" value="1"/>
</dbReference>
<dbReference type="Gene3D" id="3.30.160.390">
    <property type="entry name" value="Integrase, DNA-binding domain"/>
    <property type="match status" value="1"/>
</dbReference>